<keyword evidence="14" id="KW-1185">Reference proteome</keyword>
<comment type="catalytic activity">
    <reaction evidence="7">
        <text>UDP-N-acetyl-alpha-D-muramoyl-L-alanyl-D-glutamate + meso-2,6-diaminopimelate + ATP = UDP-N-acetyl-alpha-D-muramoyl-L-alanyl-gamma-D-glutamyl-meso-2,6-diaminopimelate + ADP + phosphate + H(+)</text>
        <dbReference type="Rhea" id="RHEA:23676"/>
        <dbReference type="ChEBI" id="CHEBI:15378"/>
        <dbReference type="ChEBI" id="CHEBI:30616"/>
        <dbReference type="ChEBI" id="CHEBI:43474"/>
        <dbReference type="ChEBI" id="CHEBI:57791"/>
        <dbReference type="ChEBI" id="CHEBI:83900"/>
        <dbReference type="ChEBI" id="CHEBI:83905"/>
        <dbReference type="ChEBI" id="CHEBI:456216"/>
        <dbReference type="EC" id="6.3.2.13"/>
    </reaction>
</comment>
<keyword evidence="7" id="KW-0547">Nucleotide-binding</keyword>
<dbReference type="SUPFAM" id="SSF53244">
    <property type="entry name" value="MurD-like peptide ligases, peptide-binding domain"/>
    <property type="match status" value="1"/>
</dbReference>
<gene>
    <name evidence="7 13" type="primary">murE</name>
    <name evidence="13" type="ORF">BG845_04833</name>
</gene>
<feature type="domain" description="Mur ligase N-terminal catalytic" evidence="10">
    <location>
        <begin position="114"/>
        <end position="190"/>
    </location>
</feature>
<feature type="binding site" evidence="7">
    <location>
        <position position="571"/>
    </location>
    <ligand>
        <name>meso-2,6-diaminopimelate</name>
        <dbReference type="ChEBI" id="CHEBI:57791"/>
    </ligand>
</feature>
<comment type="function">
    <text evidence="7">Catalyzes the addition of meso-diaminopimelic acid to the nucleotide precursor UDP-N-acetylmuramoyl-L-alanyl-D-glutamate (UMAG) in the biosynthesis of bacterial cell-wall peptidoglycan.</text>
</comment>
<dbReference type="NCBIfam" id="TIGR01085">
    <property type="entry name" value="murE"/>
    <property type="match status" value="1"/>
</dbReference>
<comment type="caution">
    <text evidence="7">Lacks conserved residue(s) required for the propagation of feature annotation.</text>
</comment>
<dbReference type="Pfam" id="PF08245">
    <property type="entry name" value="Mur_ligase_M"/>
    <property type="match status" value="1"/>
</dbReference>
<dbReference type="GO" id="GO:0008360">
    <property type="term" value="P:regulation of cell shape"/>
    <property type="evidence" value="ECO:0007669"/>
    <property type="project" value="UniProtKB-KW"/>
</dbReference>
<dbReference type="EC" id="6.3.2.13" evidence="7"/>
<feature type="binding site" evidence="7">
    <location>
        <position position="567"/>
    </location>
    <ligand>
        <name>meso-2,6-diaminopimelate</name>
        <dbReference type="ChEBI" id="CHEBI:57791"/>
    </ligand>
</feature>
<accession>A0A1Y2MQ54</accession>
<keyword evidence="6 7" id="KW-0961">Cell wall biogenesis/degradation</keyword>
<dbReference type="NCBIfam" id="NF001126">
    <property type="entry name" value="PRK00139.1-4"/>
    <property type="match status" value="1"/>
</dbReference>
<dbReference type="STRING" id="2074.BG845_04833"/>
<evidence type="ECO:0000256" key="5">
    <source>
        <dbReference type="ARBA" id="ARBA00023306"/>
    </source>
</evidence>
<evidence type="ECO:0000259" key="11">
    <source>
        <dbReference type="Pfam" id="PF02875"/>
    </source>
</evidence>
<name>A0A1Y2MQ54_PSEAH</name>
<evidence type="ECO:0000259" key="12">
    <source>
        <dbReference type="Pfam" id="PF08245"/>
    </source>
</evidence>
<comment type="caution">
    <text evidence="13">The sequence shown here is derived from an EMBL/GenBank/DDBJ whole genome shotgun (WGS) entry which is preliminary data.</text>
</comment>
<dbReference type="InterPro" id="IPR005761">
    <property type="entry name" value="UDP-N-AcMur-Glu-dNH2Pim_ligase"/>
</dbReference>
<keyword evidence="2 7" id="KW-0132">Cell division</keyword>
<dbReference type="Gene3D" id="3.90.190.20">
    <property type="entry name" value="Mur ligase, C-terminal domain"/>
    <property type="match status" value="1"/>
</dbReference>
<keyword evidence="5 7" id="KW-0131">Cell cycle</keyword>
<organism evidence="13 14">
    <name type="scientific">Pseudonocardia autotrophica</name>
    <name type="common">Amycolata autotrophica</name>
    <name type="synonym">Nocardia autotrophica</name>
    <dbReference type="NCBI Taxonomy" id="2074"/>
    <lineage>
        <taxon>Bacteria</taxon>
        <taxon>Bacillati</taxon>
        <taxon>Actinomycetota</taxon>
        <taxon>Actinomycetes</taxon>
        <taxon>Pseudonocardiales</taxon>
        <taxon>Pseudonocardiaceae</taxon>
        <taxon>Pseudonocardia</taxon>
    </lineage>
</organism>
<dbReference type="NCBIfam" id="NF001124">
    <property type="entry name" value="PRK00139.1-2"/>
    <property type="match status" value="1"/>
</dbReference>
<feature type="region of interest" description="Disordered" evidence="9">
    <location>
        <begin position="1"/>
        <end position="38"/>
    </location>
</feature>
<comment type="PTM">
    <text evidence="7">Carboxylation is probably crucial for Mg(2+) binding and, consequently, for the gamma-phosphate positioning of ATP.</text>
</comment>
<keyword evidence="7 13" id="KW-0436">Ligase</keyword>
<dbReference type="Pfam" id="PF02875">
    <property type="entry name" value="Mur_ligase_C"/>
    <property type="match status" value="1"/>
</dbReference>
<comment type="subcellular location">
    <subcellularLocation>
        <location evidence="7 8">Cytoplasm</location>
    </subcellularLocation>
</comment>
<evidence type="ECO:0000256" key="6">
    <source>
        <dbReference type="ARBA" id="ARBA00023316"/>
    </source>
</evidence>
<dbReference type="InterPro" id="IPR004101">
    <property type="entry name" value="Mur_ligase_C"/>
</dbReference>
<comment type="pathway">
    <text evidence="7 8">Cell wall biogenesis; peptidoglycan biosynthesis.</text>
</comment>
<evidence type="ECO:0000256" key="2">
    <source>
        <dbReference type="ARBA" id="ARBA00022618"/>
    </source>
</evidence>
<dbReference type="InterPro" id="IPR013221">
    <property type="entry name" value="Mur_ligase_cen"/>
</dbReference>
<feature type="binding site" evidence="7">
    <location>
        <position position="119"/>
    </location>
    <ligand>
        <name>UDP-N-acetyl-alpha-D-muramoyl-L-alanyl-D-glutamate</name>
        <dbReference type="ChEBI" id="CHEBI:83900"/>
    </ligand>
</feature>
<evidence type="ECO:0000313" key="13">
    <source>
        <dbReference type="EMBL" id="OSY37322.1"/>
    </source>
</evidence>
<feature type="binding site" evidence="7">
    <location>
        <begin position="253"/>
        <end position="254"/>
    </location>
    <ligand>
        <name>UDP-N-acetyl-alpha-D-muramoyl-L-alanyl-D-glutamate</name>
        <dbReference type="ChEBI" id="CHEBI:83900"/>
    </ligand>
</feature>
<reference evidence="13 14" key="1">
    <citation type="submission" date="2016-09" db="EMBL/GenBank/DDBJ databases">
        <title>Pseudonocardia autotrophica DSM535, a candidate organism with high potential of specific P450 cytochromes.</title>
        <authorList>
            <person name="Grumaz C."/>
            <person name="Vainshtein Y."/>
            <person name="Kirstahler P."/>
            <person name="Sohn K."/>
        </authorList>
    </citation>
    <scope>NUCLEOTIDE SEQUENCE [LARGE SCALE GENOMIC DNA]</scope>
    <source>
        <strain evidence="13 14">DSM 535</strain>
    </source>
</reference>
<evidence type="ECO:0000256" key="9">
    <source>
        <dbReference type="SAM" id="MobiDB-lite"/>
    </source>
</evidence>
<feature type="domain" description="Mur ligase C-terminal" evidence="11">
    <location>
        <begin position="438"/>
        <end position="569"/>
    </location>
</feature>
<keyword evidence="7" id="KW-0460">Magnesium</keyword>
<feature type="binding site" evidence="7">
    <location>
        <position position="489"/>
    </location>
    <ligand>
        <name>meso-2,6-diaminopimelate</name>
        <dbReference type="ChEBI" id="CHEBI:57791"/>
    </ligand>
</feature>
<dbReference type="PANTHER" id="PTHR23135">
    <property type="entry name" value="MUR LIGASE FAMILY MEMBER"/>
    <property type="match status" value="1"/>
</dbReference>
<dbReference type="GO" id="GO:0071555">
    <property type="term" value="P:cell wall organization"/>
    <property type="evidence" value="ECO:0007669"/>
    <property type="project" value="UniProtKB-KW"/>
</dbReference>
<keyword evidence="4 7" id="KW-0573">Peptidoglycan synthesis</keyword>
<dbReference type="Proteomes" id="UP000194360">
    <property type="component" value="Unassembled WGS sequence"/>
</dbReference>
<dbReference type="GO" id="GO:0051301">
    <property type="term" value="P:cell division"/>
    <property type="evidence" value="ECO:0007669"/>
    <property type="project" value="UniProtKB-KW"/>
</dbReference>
<feature type="binding site" evidence="7">
    <location>
        <position position="280"/>
    </location>
    <ligand>
        <name>UDP-N-acetyl-alpha-D-muramoyl-L-alanyl-D-glutamate</name>
        <dbReference type="ChEBI" id="CHEBI:83900"/>
    </ligand>
</feature>
<evidence type="ECO:0000256" key="8">
    <source>
        <dbReference type="RuleBase" id="RU004135"/>
    </source>
</evidence>
<protein>
    <recommendedName>
        <fullName evidence="7">UDP-N-acetylmuramoyl-L-alanyl-D-glutamate--2,6-diaminopimelate ligase</fullName>
        <ecNumber evidence="7">6.3.2.13</ecNumber>
    </recommendedName>
    <alternativeName>
        <fullName evidence="7">Meso-A2pm-adding enzyme</fullName>
    </alternativeName>
    <alternativeName>
        <fullName evidence="7">Meso-diaminopimelate-adding enzyme</fullName>
    </alternativeName>
    <alternativeName>
        <fullName evidence="7">UDP-MurNAc-L-Ala-D-Glu:meso-diaminopimelate ligase</fullName>
    </alternativeName>
    <alternativeName>
        <fullName evidence="7">UDP-MurNAc-tripeptide synthetase</fullName>
    </alternativeName>
    <alternativeName>
        <fullName evidence="7">UDP-N-acetylmuramyl-tripeptide synthetase</fullName>
    </alternativeName>
</protein>
<dbReference type="EMBL" id="MIGB01000031">
    <property type="protein sequence ID" value="OSY37322.1"/>
    <property type="molecule type" value="Genomic_DNA"/>
</dbReference>
<keyword evidence="7" id="KW-0963">Cytoplasm</keyword>
<dbReference type="GO" id="GO:0000287">
    <property type="term" value="F:magnesium ion binding"/>
    <property type="evidence" value="ECO:0007669"/>
    <property type="project" value="UniProtKB-UniRule"/>
</dbReference>
<evidence type="ECO:0000256" key="1">
    <source>
        <dbReference type="ARBA" id="ARBA00005898"/>
    </source>
</evidence>
<dbReference type="HAMAP" id="MF_00208">
    <property type="entry name" value="MurE"/>
    <property type="match status" value="1"/>
</dbReference>
<dbReference type="SUPFAM" id="SSF63418">
    <property type="entry name" value="MurE/MurF N-terminal domain"/>
    <property type="match status" value="1"/>
</dbReference>
<dbReference type="AlphaFoldDB" id="A0A1Y2MQ54"/>
<dbReference type="InterPro" id="IPR036565">
    <property type="entry name" value="Mur-like_cat_sf"/>
</dbReference>
<evidence type="ECO:0000256" key="4">
    <source>
        <dbReference type="ARBA" id="ARBA00022984"/>
    </source>
</evidence>
<dbReference type="Pfam" id="PF01225">
    <property type="entry name" value="Mur_ligase"/>
    <property type="match status" value="1"/>
</dbReference>
<evidence type="ECO:0000259" key="10">
    <source>
        <dbReference type="Pfam" id="PF01225"/>
    </source>
</evidence>
<evidence type="ECO:0000256" key="3">
    <source>
        <dbReference type="ARBA" id="ARBA00022960"/>
    </source>
</evidence>
<proteinExistence type="inferred from homology"/>
<sequence>MPYGGAAALVPPSGAARSMSGRGPRIRPEVAPRRSVTSRAVPDVHAAYASPAGNVDTGAPVTTGHPGALPDRPETVRPVDVALLGRLAGAELNPRTAGAGPGPLLDGAAGPHTVTGVTLRAGSVRPGDLFAALPGARAHGADFAAQAIAAGAAAVLTDPAGADRAEIRHSRLPVLVHPDPREVLGPVSAAVYGEPTARLRVLGVTGTSGKTTVGHLLEAGLAAAGRASGLLGTVRTRVRVPGHEPRALPSAFTTPEAPDLQALFAVMVEAGVTDVAMEVSSHALALGRVGGTRFAAGAFTNLSQDHLDFHPTMSDYFEAKARLFVGGGAGVEPARHGVVCIDDEWGRQLAVRRPDAVTVSSAGDGTHASWTVRDLAAHPDGTQTFTAIGPGGLAQPVTLALPGRYNVANALVALACLDADGIPPQVTAEGFAQLSVPGRMQRVDAGQPWLAVVDYAHKPAAVVALLDALRAQVRPHARVLTVLGCGGDRDTGKRSLMGAAAAIRSDLLVITDDNPRSENPAAIRAAMLEGAVHEPARGDVIEIGDRRSAIVYAVRSARPGDAVVIAGKGHETGQEVHGVKYPFDDADELVAAIRAAS</sequence>
<dbReference type="InterPro" id="IPR035911">
    <property type="entry name" value="MurE/MurF_N"/>
</dbReference>
<keyword evidence="7" id="KW-0067">ATP-binding</keyword>
<comment type="cofactor">
    <cofactor evidence="7">
        <name>Mg(2+)</name>
        <dbReference type="ChEBI" id="CHEBI:18420"/>
    </cofactor>
</comment>
<keyword evidence="3 7" id="KW-0133">Cell shape</keyword>
<dbReference type="UniPathway" id="UPA00219"/>
<dbReference type="GO" id="GO:0009252">
    <property type="term" value="P:peptidoglycan biosynthetic process"/>
    <property type="evidence" value="ECO:0007669"/>
    <property type="project" value="UniProtKB-UniRule"/>
</dbReference>
<dbReference type="GO" id="GO:0005524">
    <property type="term" value="F:ATP binding"/>
    <property type="evidence" value="ECO:0007669"/>
    <property type="project" value="UniProtKB-UniRule"/>
</dbReference>
<feature type="domain" description="Mur ligase central" evidence="12">
    <location>
        <begin position="204"/>
        <end position="416"/>
    </location>
</feature>
<feature type="modified residue" description="N6-carboxylysine" evidence="7">
    <location>
        <position position="320"/>
    </location>
</feature>
<dbReference type="Gene3D" id="3.40.1190.10">
    <property type="entry name" value="Mur-like, catalytic domain"/>
    <property type="match status" value="1"/>
</dbReference>
<comment type="similarity">
    <text evidence="1 7">Belongs to the MurCDEF family. MurE subfamily.</text>
</comment>
<dbReference type="InterPro" id="IPR000713">
    <property type="entry name" value="Mur_ligase_N"/>
</dbReference>
<dbReference type="GO" id="GO:0008765">
    <property type="term" value="F:UDP-N-acetylmuramoylalanyl-D-glutamate-2,6-diaminopimelate ligase activity"/>
    <property type="evidence" value="ECO:0007669"/>
    <property type="project" value="UniProtKB-UniRule"/>
</dbReference>
<evidence type="ECO:0000256" key="7">
    <source>
        <dbReference type="HAMAP-Rule" id="MF_00208"/>
    </source>
</evidence>
<feature type="binding site" evidence="7">
    <location>
        <begin position="206"/>
        <end position="212"/>
    </location>
    <ligand>
        <name>ATP</name>
        <dbReference type="ChEBI" id="CHEBI:30616"/>
    </ligand>
</feature>
<dbReference type="PANTHER" id="PTHR23135:SF4">
    <property type="entry name" value="UDP-N-ACETYLMURAMOYL-L-ALANYL-D-GLUTAMATE--2,6-DIAMINOPIMELATE LIGASE MURE HOMOLOG, CHLOROPLASTIC"/>
    <property type="match status" value="1"/>
</dbReference>
<dbReference type="SUPFAM" id="SSF53623">
    <property type="entry name" value="MurD-like peptide ligases, catalytic domain"/>
    <property type="match status" value="1"/>
</dbReference>
<dbReference type="InterPro" id="IPR036615">
    <property type="entry name" value="Mur_ligase_C_dom_sf"/>
</dbReference>
<feature type="region of interest" description="Disordered" evidence="9">
    <location>
        <begin position="50"/>
        <end position="74"/>
    </location>
</feature>
<feature type="binding site" evidence="7">
    <location>
        <position position="288"/>
    </location>
    <ligand>
        <name>UDP-N-acetyl-alpha-D-muramoyl-L-alanyl-D-glutamate</name>
        <dbReference type="ChEBI" id="CHEBI:83900"/>
    </ligand>
</feature>
<dbReference type="GO" id="GO:0005737">
    <property type="term" value="C:cytoplasm"/>
    <property type="evidence" value="ECO:0007669"/>
    <property type="project" value="UniProtKB-SubCell"/>
</dbReference>
<dbReference type="Gene3D" id="3.40.1390.10">
    <property type="entry name" value="MurE/MurF, N-terminal domain"/>
    <property type="match status" value="1"/>
</dbReference>
<evidence type="ECO:0000313" key="14">
    <source>
        <dbReference type="Proteomes" id="UP000194360"/>
    </source>
</evidence>
<feature type="short sequence motif" description="Meso-diaminopimelate recognition motif" evidence="7">
    <location>
        <begin position="513"/>
        <end position="516"/>
    </location>
</feature>
<feature type="binding site" evidence="7">
    <location>
        <begin position="513"/>
        <end position="516"/>
    </location>
    <ligand>
        <name>meso-2,6-diaminopimelate</name>
        <dbReference type="ChEBI" id="CHEBI:57791"/>
    </ligand>
</feature>